<proteinExistence type="predicted"/>
<dbReference type="AlphaFoldDB" id="A0A0V1GEW6"/>
<comment type="caution">
    <text evidence="1">The sequence shown here is derived from an EMBL/GenBank/DDBJ whole genome shotgun (WGS) entry which is preliminary data.</text>
</comment>
<sequence>MSSMIVHSFFRLLDSIPHMPLTAMCDQAKIASPTNG</sequence>
<accession>A0A0V1GEW6</accession>
<organism evidence="1 2">
    <name type="scientific">Trichinella zimbabwensis</name>
    <dbReference type="NCBI Taxonomy" id="268475"/>
    <lineage>
        <taxon>Eukaryota</taxon>
        <taxon>Metazoa</taxon>
        <taxon>Ecdysozoa</taxon>
        <taxon>Nematoda</taxon>
        <taxon>Enoplea</taxon>
        <taxon>Dorylaimia</taxon>
        <taxon>Trichinellida</taxon>
        <taxon>Trichinellidae</taxon>
        <taxon>Trichinella</taxon>
    </lineage>
</organism>
<evidence type="ECO:0000313" key="1">
    <source>
        <dbReference type="EMBL" id="KRY96307.1"/>
    </source>
</evidence>
<reference evidence="1 2" key="1">
    <citation type="submission" date="2015-01" db="EMBL/GenBank/DDBJ databases">
        <title>Evolution of Trichinella species and genotypes.</title>
        <authorList>
            <person name="Korhonen P.K."/>
            <person name="Edoardo P."/>
            <person name="Giuseppe L.R."/>
            <person name="Gasser R.B."/>
        </authorList>
    </citation>
    <scope>NUCLEOTIDE SEQUENCE [LARGE SCALE GENOMIC DNA]</scope>
    <source>
        <strain evidence="1">ISS1029</strain>
    </source>
</reference>
<protein>
    <submittedName>
        <fullName evidence="1">Uncharacterized protein</fullName>
    </submittedName>
</protein>
<gene>
    <name evidence="1" type="ORF">T11_11130</name>
</gene>
<keyword evidence="2" id="KW-1185">Reference proteome</keyword>
<name>A0A0V1GEW6_9BILA</name>
<dbReference type="Proteomes" id="UP000055024">
    <property type="component" value="Unassembled WGS sequence"/>
</dbReference>
<dbReference type="EMBL" id="JYDP01002954">
    <property type="protein sequence ID" value="KRY96307.1"/>
    <property type="molecule type" value="Genomic_DNA"/>
</dbReference>
<evidence type="ECO:0000313" key="2">
    <source>
        <dbReference type="Proteomes" id="UP000055024"/>
    </source>
</evidence>